<comment type="caution">
    <text evidence="1">The sequence shown here is derived from an EMBL/GenBank/DDBJ whole genome shotgun (WGS) entry which is preliminary data.</text>
</comment>
<proteinExistence type="predicted"/>
<name>A0AAN9E2F2_CROPI</name>
<sequence length="165" mass="18801">MATKTEAQFTLRIIVDEDANRVMFARCRKDFAEVLLSFLTLPLGTIARPVAKESNIKKVSVGSLSSWYESVVNMEAKHFWTETCKEMLLQPRNSMEAYCQNLKLNIDDTETMKYRPRPPLQYALPVLALAVVSLFSFQHFPSPCVCLVENEVLEQLHRANNGSND</sequence>
<gene>
    <name evidence="1" type="ORF">RIF29_40053</name>
</gene>
<keyword evidence="2" id="KW-1185">Reference proteome</keyword>
<evidence type="ECO:0000313" key="2">
    <source>
        <dbReference type="Proteomes" id="UP001372338"/>
    </source>
</evidence>
<reference evidence="1 2" key="1">
    <citation type="submission" date="2024-01" db="EMBL/GenBank/DDBJ databases">
        <title>The genomes of 5 underutilized Papilionoideae crops provide insights into root nodulation and disease resistanc.</title>
        <authorList>
            <person name="Yuan L."/>
        </authorList>
    </citation>
    <scope>NUCLEOTIDE SEQUENCE [LARGE SCALE GENOMIC DNA]</scope>
    <source>
        <strain evidence="1">ZHUSHIDOU_FW_LH</strain>
        <tissue evidence="1">Leaf</tissue>
    </source>
</reference>
<dbReference type="PANTHER" id="PTHR33103:SF27">
    <property type="entry name" value="OS04G0594700 PROTEIN"/>
    <property type="match status" value="1"/>
</dbReference>
<dbReference type="Pfam" id="PF05056">
    <property type="entry name" value="DUF674"/>
    <property type="match status" value="1"/>
</dbReference>
<organism evidence="1 2">
    <name type="scientific">Crotalaria pallida</name>
    <name type="common">Smooth rattlebox</name>
    <name type="synonym">Crotalaria striata</name>
    <dbReference type="NCBI Taxonomy" id="3830"/>
    <lineage>
        <taxon>Eukaryota</taxon>
        <taxon>Viridiplantae</taxon>
        <taxon>Streptophyta</taxon>
        <taxon>Embryophyta</taxon>
        <taxon>Tracheophyta</taxon>
        <taxon>Spermatophyta</taxon>
        <taxon>Magnoliopsida</taxon>
        <taxon>eudicotyledons</taxon>
        <taxon>Gunneridae</taxon>
        <taxon>Pentapetalae</taxon>
        <taxon>rosids</taxon>
        <taxon>fabids</taxon>
        <taxon>Fabales</taxon>
        <taxon>Fabaceae</taxon>
        <taxon>Papilionoideae</taxon>
        <taxon>50 kb inversion clade</taxon>
        <taxon>genistoids sensu lato</taxon>
        <taxon>core genistoids</taxon>
        <taxon>Crotalarieae</taxon>
        <taxon>Crotalaria</taxon>
    </lineage>
</organism>
<evidence type="ECO:0000313" key="1">
    <source>
        <dbReference type="EMBL" id="KAK7245218.1"/>
    </source>
</evidence>
<dbReference type="AlphaFoldDB" id="A0AAN9E2F2"/>
<accession>A0AAN9E2F2</accession>
<dbReference type="InterPro" id="IPR007750">
    <property type="entry name" value="DUF674"/>
</dbReference>
<dbReference type="Proteomes" id="UP001372338">
    <property type="component" value="Unassembled WGS sequence"/>
</dbReference>
<dbReference type="EMBL" id="JAYWIO010000008">
    <property type="protein sequence ID" value="KAK7245218.1"/>
    <property type="molecule type" value="Genomic_DNA"/>
</dbReference>
<protein>
    <submittedName>
        <fullName evidence="1">Uncharacterized protein</fullName>
    </submittedName>
</protein>
<dbReference type="PANTHER" id="PTHR33103">
    <property type="entry name" value="OS01G0153900 PROTEIN"/>
    <property type="match status" value="1"/>
</dbReference>